<dbReference type="Pfam" id="PF00593">
    <property type="entry name" value="TonB_dep_Rec_b-barrel"/>
    <property type="match status" value="1"/>
</dbReference>
<evidence type="ECO:0000313" key="15">
    <source>
        <dbReference type="Proteomes" id="UP001501508"/>
    </source>
</evidence>
<evidence type="ECO:0000256" key="11">
    <source>
        <dbReference type="RuleBase" id="RU003357"/>
    </source>
</evidence>
<dbReference type="InterPro" id="IPR037066">
    <property type="entry name" value="Plug_dom_sf"/>
</dbReference>
<dbReference type="SUPFAM" id="SSF56935">
    <property type="entry name" value="Porins"/>
    <property type="match status" value="1"/>
</dbReference>
<feature type="chain" id="PRO_5046926497" evidence="12">
    <location>
        <begin position="20"/>
        <end position="1192"/>
    </location>
</feature>
<dbReference type="SMART" id="SM00965">
    <property type="entry name" value="STN"/>
    <property type="match status" value="1"/>
</dbReference>
<evidence type="ECO:0000256" key="6">
    <source>
        <dbReference type="ARBA" id="ARBA00023004"/>
    </source>
</evidence>
<dbReference type="InterPro" id="IPR008969">
    <property type="entry name" value="CarboxyPept-like_regulatory"/>
</dbReference>
<keyword evidence="8 10" id="KW-0472">Membrane</keyword>
<keyword evidence="4" id="KW-0410">Iron transport</keyword>
<dbReference type="PROSITE" id="PS52016">
    <property type="entry name" value="TONB_DEPENDENT_REC_3"/>
    <property type="match status" value="1"/>
</dbReference>
<evidence type="ECO:0000256" key="4">
    <source>
        <dbReference type="ARBA" id="ARBA00022496"/>
    </source>
</evidence>
<feature type="signal peptide" evidence="12">
    <location>
        <begin position="1"/>
        <end position="19"/>
    </location>
</feature>
<dbReference type="SUPFAM" id="SSF49464">
    <property type="entry name" value="Carboxypeptidase regulatory domain-like"/>
    <property type="match status" value="1"/>
</dbReference>
<comment type="similarity">
    <text evidence="10 11">Belongs to the TonB-dependent receptor family.</text>
</comment>
<evidence type="ECO:0000313" key="14">
    <source>
        <dbReference type="EMBL" id="GAA4431755.1"/>
    </source>
</evidence>
<dbReference type="InterPro" id="IPR036942">
    <property type="entry name" value="Beta-barrel_TonB_sf"/>
</dbReference>
<evidence type="ECO:0000256" key="2">
    <source>
        <dbReference type="ARBA" id="ARBA00022448"/>
    </source>
</evidence>
<keyword evidence="9 10" id="KW-0998">Cell outer membrane</keyword>
<keyword evidence="5 10" id="KW-0812">Transmembrane</keyword>
<keyword evidence="3 10" id="KW-1134">Transmembrane beta strand</keyword>
<dbReference type="Gene3D" id="3.55.50.30">
    <property type="match status" value="1"/>
</dbReference>
<comment type="subcellular location">
    <subcellularLocation>
        <location evidence="1 10">Cell outer membrane</location>
        <topology evidence="1 10">Multi-pass membrane protein</topology>
    </subcellularLocation>
</comment>
<dbReference type="Pfam" id="PF07660">
    <property type="entry name" value="STN"/>
    <property type="match status" value="1"/>
</dbReference>
<dbReference type="InterPro" id="IPR023996">
    <property type="entry name" value="TonB-dep_OMP_SusC/RagA"/>
</dbReference>
<keyword evidence="14" id="KW-0675">Receptor</keyword>
<dbReference type="Proteomes" id="UP001501508">
    <property type="component" value="Unassembled WGS sequence"/>
</dbReference>
<accession>A0ABP8LNZ4</accession>
<dbReference type="InterPro" id="IPR012910">
    <property type="entry name" value="Plug_dom"/>
</dbReference>
<proteinExistence type="inferred from homology"/>
<protein>
    <submittedName>
        <fullName evidence="14">TonB-dependent receptor</fullName>
    </submittedName>
</protein>
<evidence type="ECO:0000259" key="13">
    <source>
        <dbReference type="SMART" id="SM00965"/>
    </source>
</evidence>
<dbReference type="Pfam" id="PF13715">
    <property type="entry name" value="CarbopepD_reg_2"/>
    <property type="match status" value="1"/>
</dbReference>
<keyword evidence="12" id="KW-0732">Signal</keyword>
<evidence type="ECO:0000256" key="10">
    <source>
        <dbReference type="PROSITE-ProRule" id="PRU01360"/>
    </source>
</evidence>
<dbReference type="Gene3D" id="2.40.170.20">
    <property type="entry name" value="TonB-dependent receptor, beta-barrel domain"/>
    <property type="match status" value="1"/>
</dbReference>
<dbReference type="Gene3D" id="2.170.130.10">
    <property type="entry name" value="TonB-dependent receptor, plug domain"/>
    <property type="match status" value="1"/>
</dbReference>
<dbReference type="InterPro" id="IPR039426">
    <property type="entry name" value="TonB-dep_rcpt-like"/>
</dbReference>
<dbReference type="NCBIfam" id="TIGR04056">
    <property type="entry name" value="OMP_RagA_SusC"/>
    <property type="match status" value="1"/>
</dbReference>
<keyword evidence="4" id="KW-0406">Ion transport</keyword>
<evidence type="ECO:0000256" key="9">
    <source>
        <dbReference type="ARBA" id="ARBA00023237"/>
    </source>
</evidence>
<feature type="domain" description="Secretin/TonB short N-terminal" evidence="13">
    <location>
        <begin position="48"/>
        <end position="99"/>
    </location>
</feature>
<keyword evidence="2 10" id="KW-0813">Transport</keyword>
<dbReference type="NCBIfam" id="TIGR04057">
    <property type="entry name" value="SusC_RagA_signa"/>
    <property type="match status" value="1"/>
</dbReference>
<evidence type="ECO:0000256" key="8">
    <source>
        <dbReference type="ARBA" id="ARBA00023136"/>
    </source>
</evidence>
<dbReference type="InterPro" id="IPR023997">
    <property type="entry name" value="TonB-dep_OMP_SusC/RagA_CS"/>
</dbReference>
<dbReference type="EMBL" id="BAABEY010000001">
    <property type="protein sequence ID" value="GAA4431755.1"/>
    <property type="molecule type" value="Genomic_DNA"/>
</dbReference>
<evidence type="ECO:0000256" key="5">
    <source>
        <dbReference type="ARBA" id="ARBA00022692"/>
    </source>
</evidence>
<reference evidence="15" key="1">
    <citation type="journal article" date="2019" name="Int. J. Syst. Evol. Microbiol.">
        <title>The Global Catalogue of Microorganisms (GCM) 10K type strain sequencing project: providing services to taxonomists for standard genome sequencing and annotation.</title>
        <authorList>
            <consortium name="The Broad Institute Genomics Platform"/>
            <consortium name="The Broad Institute Genome Sequencing Center for Infectious Disease"/>
            <person name="Wu L."/>
            <person name="Ma J."/>
        </authorList>
    </citation>
    <scope>NUCLEOTIDE SEQUENCE [LARGE SCALE GENOMIC DNA]</scope>
    <source>
        <strain evidence="15">JCM 31920</strain>
    </source>
</reference>
<comment type="caution">
    <text evidence="14">The sequence shown here is derived from an EMBL/GenBank/DDBJ whole genome shotgun (WGS) entry which is preliminary data.</text>
</comment>
<evidence type="ECO:0000256" key="3">
    <source>
        <dbReference type="ARBA" id="ARBA00022452"/>
    </source>
</evidence>
<evidence type="ECO:0000256" key="12">
    <source>
        <dbReference type="SAM" id="SignalP"/>
    </source>
</evidence>
<organism evidence="14 15">
    <name type="scientific">Ravibacter arvi</name>
    <dbReference type="NCBI Taxonomy" id="2051041"/>
    <lineage>
        <taxon>Bacteria</taxon>
        <taxon>Pseudomonadati</taxon>
        <taxon>Bacteroidota</taxon>
        <taxon>Cytophagia</taxon>
        <taxon>Cytophagales</taxon>
        <taxon>Spirosomataceae</taxon>
        <taxon>Ravibacter</taxon>
    </lineage>
</organism>
<evidence type="ECO:0000256" key="1">
    <source>
        <dbReference type="ARBA" id="ARBA00004571"/>
    </source>
</evidence>
<keyword evidence="15" id="KW-1185">Reference proteome</keyword>
<sequence>MRLNLFSAVMLMTCMQVFADGNAQKLQISVRQAPLSKVLDKIEQQTGYSFWIQTDLLKQSKRVTLDLKGRSLEEALSLLFKDMGLSYSFIDKTIVVVKASERSPAQGLAMPPAAVAGPGNGTGQEDLLLRQLPLQYQVLSKKLVRGTVVDEAGLPLPGVNILVKGTSQGASTDSKGAFEIAMPAATGTLIFSFIGYTTQEVSVGNKEVLEIRLQPNLKTLDEVVVIGYGTSKRGDLTGAVSTVKADVFDEARQSSFINSIQGRVAGLQITSGSGEPGSGSKILIRGANSLYGDSRPLFVIDGVPVNESEAPVANSRFGANASRDPLSSINPADIVSIEVLKDASSTAIYGSRGANGVILVTTRQGKAGEAVVTYDGRVSVSHTARRLTMLNGEDWIDYRKDWALLPDRSNLVYGYFSDWLFFKNPSETEPSLKEPRDVYALPHYDWQREMYRDAAFGSAHNLSVSGGAQATKFFASVGYNREQGLFINNNYSRFNTRLRVDHHKNRLSLSLGLNGTFSRFNGAVQSGDGYANVGVTQAAVVSRPLVFSNPLAESTQGGWKMPTDNLKYVDRGIESPNLSANMVLNFKLLEGLYIGNTASGTLVTSKVNEFYSKNTPWGFYLGGRGAINNTSWFGWVNYSTLSYEKAFENQSRISALGVFEVSGSRYENSYLIKSSFADETTGIYDISKGVILQAAESSAGITHRLSYLTRFNYDYKNKYLVTGSLRADGSDRFGADNRFGIFPSAALAWKVTEEDFLKENSLVNDLKIRLSYGATGNSNIPEFRYMARMSNQYYDDQLGLAPSSLPNPSLKWETTTQYNAGFDLQLLGNRLALTFDLYSKQTSDMLYNAIVPAQSGFKTQWQNLGKISNKGAELALNTRNMERGKFSWSSSLTFTANRNKVLVIGDGLSEVSIGAGAYTTSYIKQNVVGRIMVGQPIGVMYGYDLAGIYQMDDFAGWKDASGILPDNDPGIAWQNRNWVIKDGVTDASSLGRIRPGTFKFRNADGSADNRITESDKVILGNSQPKFFGGLGNNFTYGPLEASVFLSFSVGNKVFNSTRFELEGAYPGEYFNITRDFWENRWTLENPTNTYPAYSDANYYNSLAALPNSYYVEDASYLRLQTISLGYRLPAGLLNRLGLKTGKLYYSGNNLYTLTGYSGFTPEVDSGNALLSGFDTIGYPRASSHSVGVTLTF</sequence>
<keyword evidence="7 11" id="KW-0798">TonB box</keyword>
<dbReference type="Gene3D" id="2.60.40.1120">
    <property type="entry name" value="Carboxypeptidase-like, regulatory domain"/>
    <property type="match status" value="1"/>
</dbReference>
<gene>
    <name evidence="14" type="ORF">GCM10023091_02990</name>
</gene>
<dbReference type="InterPro" id="IPR000531">
    <property type="entry name" value="Beta-barrel_TonB"/>
</dbReference>
<keyword evidence="6" id="KW-0408">Iron</keyword>
<dbReference type="InterPro" id="IPR011662">
    <property type="entry name" value="Secretin/TonB_short_N"/>
</dbReference>
<dbReference type="Pfam" id="PF07715">
    <property type="entry name" value="Plug"/>
    <property type="match status" value="1"/>
</dbReference>
<evidence type="ECO:0000256" key="7">
    <source>
        <dbReference type="ARBA" id="ARBA00023077"/>
    </source>
</evidence>
<name>A0ABP8LNZ4_9BACT</name>